<accession>A0ABQ3I8G9</accession>
<sequence>MTFQKITIAATVKAGLSTAWDCYTNPHYITQWNFADDTWHCPTAQNDLKVGGKLRSRMEAKDGSFGFDFEATYETVEKEKKLVYRLDDGREVCTTFETKPEGVEVTTTFDAETQNSLEMQKDGWQAILNNYKKCAEGAKAS</sequence>
<dbReference type="Pfam" id="PF08327">
    <property type="entry name" value="AHSA1"/>
    <property type="match status" value="1"/>
</dbReference>
<reference evidence="4" key="1">
    <citation type="journal article" date="2019" name="Int. J. Syst. Evol. Microbiol.">
        <title>The Global Catalogue of Microorganisms (GCM) 10K type strain sequencing project: providing services to taxonomists for standard genome sequencing and annotation.</title>
        <authorList>
            <consortium name="The Broad Institute Genomics Platform"/>
            <consortium name="The Broad Institute Genome Sequencing Center for Infectious Disease"/>
            <person name="Wu L."/>
            <person name="Ma J."/>
        </authorList>
    </citation>
    <scope>NUCLEOTIDE SEQUENCE [LARGE SCALE GENOMIC DNA]</scope>
    <source>
        <strain evidence="4">CGMCC 1.15111</strain>
    </source>
</reference>
<protein>
    <submittedName>
        <fullName evidence="3">Activator of HSP90 ATPase</fullName>
    </submittedName>
</protein>
<evidence type="ECO:0000259" key="2">
    <source>
        <dbReference type="Pfam" id="PF08327"/>
    </source>
</evidence>
<feature type="domain" description="Activator of Hsp90 ATPase homologue 1/2-like C-terminal" evidence="2">
    <location>
        <begin position="17"/>
        <end position="134"/>
    </location>
</feature>
<name>A0ABQ3I8G9_9BACT</name>
<dbReference type="InterPro" id="IPR023393">
    <property type="entry name" value="START-like_dom_sf"/>
</dbReference>
<evidence type="ECO:0000256" key="1">
    <source>
        <dbReference type="ARBA" id="ARBA00006817"/>
    </source>
</evidence>
<dbReference type="InterPro" id="IPR013538">
    <property type="entry name" value="ASHA1/2-like_C"/>
</dbReference>
<keyword evidence="4" id="KW-1185">Reference proteome</keyword>
<gene>
    <name evidence="3" type="ORF">GCM10011340_29060</name>
</gene>
<organism evidence="3 4">
    <name type="scientific">Roseivirga thermotolerans</name>
    <dbReference type="NCBI Taxonomy" id="1758176"/>
    <lineage>
        <taxon>Bacteria</taxon>
        <taxon>Pseudomonadati</taxon>
        <taxon>Bacteroidota</taxon>
        <taxon>Cytophagia</taxon>
        <taxon>Cytophagales</taxon>
        <taxon>Roseivirgaceae</taxon>
        <taxon>Roseivirga</taxon>
    </lineage>
</organism>
<evidence type="ECO:0000313" key="4">
    <source>
        <dbReference type="Proteomes" id="UP000658258"/>
    </source>
</evidence>
<dbReference type="EMBL" id="BNAG01000004">
    <property type="protein sequence ID" value="GHE71313.1"/>
    <property type="molecule type" value="Genomic_DNA"/>
</dbReference>
<comment type="caution">
    <text evidence="3">The sequence shown here is derived from an EMBL/GenBank/DDBJ whole genome shotgun (WGS) entry which is preliminary data.</text>
</comment>
<proteinExistence type="inferred from homology"/>
<dbReference type="Gene3D" id="3.30.530.20">
    <property type="match status" value="1"/>
</dbReference>
<dbReference type="RefSeq" id="WP_189631017.1">
    <property type="nucleotide sequence ID" value="NZ_BNAG01000004.1"/>
</dbReference>
<dbReference type="Proteomes" id="UP000658258">
    <property type="component" value="Unassembled WGS sequence"/>
</dbReference>
<evidence type="ECO:0000313" key="3">
    <source>
        <dbReference type="EMBL" id="GHE71313.1"/>
    </source>
</evidence>
<dbReference type="SUPFAM" id="SSF55961">
    <property type="entry name" value="Bet v1-like"/>
    <property type="match status" value="1"/>
</dbReference>
<comment type="similarity">
    <text evidence="1">Belongs to the AHA1 family.</text>
</comment>